<protein>
    <submittedName>
        <fullName evidence="1">Uncharacterized protein</fullName>
    </submittedName>
</protein>
<organism evidence="1">
    <name type="scientific">marine sediment metagenome</name>
    <dbReference type="NCBI Taxonomy" id="412755"/>
    <lineage>
        <taxon>unclassified sequences</taxon>
        <taxon>metagenomes</taxon>
        <taxon>ecological metagenomes</taxon>
    </lineage>
</organism>
<accession>A0A0F9V4T2</accession>
<gene>
    <name evidence="1" type="ORF">LCGC14_0527340</name>
</gene>
<evidence type="ECO:0000313" key="1">
    <source>
        <dbReference type="EMBL" id="KKN60863.1"/>
    </source>
</evidence>
<name>A0A0F9V4T2_9ZZZZ</name>
<comment type="caution">
    <text evidence="1">The sequence shown here is derived from an EMBL/GenBank/DDBJ whole genome shotgun (WGS) entry which is preliminary data.</text>
</comment>
<dbReference type="AlphaFoldDB" id="A0A0F9V4T2"/>
<proteinExistence type="predicted"/>
<dbReference type="EMBL" id="LAZR01000679">
    <property type="protein sequence ID" value="KKN60863.1"/>
    <property type="molecule type" value="Genomic_DNA"/>
</dbReference>
<reference evidence="1" key="1">
    <citation type="journal article" date="2015" name="Nature">
        <title>Complex archaea that bridge the gap between prokaryotes and eukaryotes.</title>
        <authorList>
            <person name="Spang A."/>
            <person name="Saw J.H."/>
            <person name="Jorgensen S.L."/>
            <person name="Zaremba-Niedzwiedzka K."/>
            <person name="Martijn J."/>
            <person name="Lind A.E."/>
            <person name="van Eijk R."/>
            <person name="Schleper C."/>
            <person name="Guy L."/>
            <person name="Ettema T.J."/>
        </authorList>
    </citation>
    <scope>NUCLEOTIDE SEQUENCE</scope>
</reference>
<sequence>MTCCHDWYAVSGFVPYDLTNPSTVTLACHSCFEQKVVEKWEEENEVIGAIEDLCRIRNVLRGKS</sequence>